<feature type="region of interest" description="Disordered" evidence="10">
    <location>
        <begin position="426"/>
        <end position="549"/>
    </location>
</feature>
<feature type="compositionally biased region" description="Low complexity" evidence="10">
    <location>
        <begin position="488"/>
        <end position="503"/>
    </location>
</feature>
<feature type="region of interest" description="Disordered" evidence="10">
    <location>
        <begin position="586"/>
        <end position="636"/>
    </location>
</feature>
<dbReference type="InterPro" id="IPR036910">
    <property type="entry name" value="HMG_box_dom_sf"/>
</dbReference>
<dbReference type="Gene3D" id="1.10.30.10">
    <property type="entry name" value="High mobility group box domain"/>
    <property type="match status" value="1"/>
</dbReference>
<dbReference type="SMART" id="SM01366">
    <property type="entry name" value="c-clamp"/>
    <property type="match status" value="1"/>
</dbReference>
<sequence length="717" mass="79359">MDTSVNIPSTTTTPAGGCAAGVATTISTAFEDSLNDIKVSIKTSPVPNEEIADEVKVFRSNPDVNDDDPTEIAGSSADLAEDKNELAFEADIESQANYNTQQQVNPIYNNPPHLDWPNAWHLTLAHLLSPVYAANQRIAAMAQAAAQAAYVANVASAAQYIARHSPNFANLGPQFGAASFERPPNFSMGGQTPNNNANRNGYSIQQHMASPMSSLGGVLGGISLSADRGEVNNSTSRKHSLEQQQRHHQQHLNNGRFSINTPLKVPKREKHEHKIKVKNYHNSGKSSTTNSDGKHEHIKKPMNAFMLFMKENRHKYMDECADKRKQSAELNKELGQVWQRMTRDEQQPYYDMAQIKREEHQRLYPNWTARENYAIHKKAKKRRTRERSLENNDSKKCRARFGVDNQIKWCKHCKRKKKCLNVLRDSDSPAQVSSTTNPTTPLSLGSISHLHHQQQQQGGGQGSSSNNNLNGHQSTNSQFSNLFGLNLPQQQQQQQQHPPIKQQLDSPLSSQKGQSTNSELSRCSSTASSDGGDESIEEEEEESDMDEDNKADIKQNLMEGLESPIMSKQHDGRGAGVNVKTLKMETTTTPTSDSKLLFSPHTPPSHLRRKQHHQQHNQQPLLVDTPSKHSSSLFGSSNNDVNNLLVAAAAASTLLPQHSSPFSSPSNNPILQQQNIPSAFQMPPPTTPTGGAGGFPFQPSPFFPWSGLNFMSSFMKH</sequence>
<evidence type="ECO:0000256" key="10">
    <source>
        <dbReference type="SAM" id="MobiDB-lite"/>
    </source>
</evidence>
<dbReference type="GO" id="GO:0000981">
    <property type="term" value="F:DNA-binding transcription factor activity, RNA polymerase II-specific"/>
    <property type="evidence" value="ECO:0007669"/>
    <property type="project" value="TreeGrafter"/>
</dbReference>
<comment type="similarity">
    <text evidence="2">Belongs to the TCF/LEF family.</text>
</comment>
<feature type="DNA-binding region" description="HMG box" evidence="9">
    <location>
        <begin position="298"/>
        <end position="368"/>
    </location>
</feature>
<feature type="compositionally biased region" description="Low complexity" evidence="10">
    <location>
        <begin position="463"/>
        <end position="474"/>
    </location>
</feature>
<dbReference type="Pfam" id="PF00505">
    <property type="entry name" value="HMG_box"/>
    <property type="match status" value="1"/>
</dbReference>
<dbReference type="SUPFAM" id="SSF47095">
    <property type="entry name" value="HMG-box"/>
    <property type="match status" value="1"/>
</dbReference>
<dbReference type="InterPro" id="IPR009071">
    <property type="entry name" value="HMG_box_dom"/>
</dbReference>
<dbReference type="GO" id="GO:0000978">
    <property type="term" value="F:RNA polymerase II cis-regulatory region sequence-specific DNA binding"/>
    <property type="evidence" value="ECO:0007669"/>
    <property type="project" value="TreeGrafter"/>
</dbReference>
<feature type="domain" description="HMG box" evidence="11">
    <location>
        <begin position="298"/>
        <end position="368"/>
    </location>
</feature>
<dbReference type="PROSITE" id="PS50118">
    <property type="entry name" value="HMG_BOX_2"/>
    <property type="match status" value="1"/>
</dbReference>
<evidence type="ECO:0000313" key="12">
    <source>
        <dbReference type="Proteomes" id="UP000887563"/>
    </source>
</evidence>
<keyword evidence="6" id="KW-0010">Activator</keyword>
<dbReference type="WBParaSite" id="Minc3s00711g16415">
    <property type="protein sequence ID" value="Minc3s00711g16415"/>
    <property type="gene ID" value="Minc3s00711g16415"/>
</dbReference>
<evidence type="ECO:0000256" key="5">
    <source>
        <dbReference type="ARBA" id="ARBA00023125"/>
    </source>
</evidence>
<protein>
    <submittedName>
        <fullName evidence="13">HMG box domain-containing protein</fullName>
    </submittedName>
</protein>
<evidence type="ECO:0000256" key="3">
    <source>
        <dbReference type="ARBA" id="ARBA00022687"/>
    </source>
</evidence>
<feature type="compositionally biased region" description="Polar residues" evidence="10">
    <location>
        <begin position="280"/>
        <end position="291"/>
    </location>
</feature>
<feature type="compositionally biased region" description="Polar residues" evidence="10">
    <location>
        <begin position="504"/>
        <end position="527"/>
    </location>
</feature>
<accession>A0A914LQH1</accession>
<keyword evidence="3" id="KW-0879">Wnt signaling pathway</keyword>
<evidence type="ECO:0000256" key="4">
    <source>
        <dbReference type="ARBA" id="ARBA00023015"/>
    </source>
</evidence>
<evidence type="ECO:0000256" key="7">
    <source>
        <dbReference type="ARBA" id="ARBA00023163"/>
    </source>
</evidence>
<feature type="compositionally biased region" description="Low complexity" evidence="10">
    <location>
        <begin position="433"/>
        <end position="456"/>
    </location>
</feature>
<feature type="compositionally biased region" description="Basic residues" evidence="10">
    <location>
        <begin position="606"/>
        <end position="615"/>
    </location>
</feature>
<evidence type="ECO:0000259" key="11">
    <source>
        <dbReference type="PROSITE" id="PS50118"/>
    </source>
</evidence>
<dbReference type="GO" id="GO:1990907">
    <property type="term" value="C:beta-catenin-TCF complex"/>
    <property type="evidence" value="ECO:0007669"/>
    <property type="project" value="TreeGrafter"/>
</dbReference>
<keyword evidence="8 9" id="KW-0539">Nucleus</keyword>
<dbReference type="AlphaFoldDB" id="A0A914LQH1"/>
<organism evidence="12 13">
    <name type="scientific">Meloidogyne incognita</name>
    <name type="common">Southern root-knot nematode worm</name>
    <name type="synonym">Oxyuris incognita</name>
    <dbReference type="NCBI Taxonomy" id="6306"/>
    <lineage>
        <taxon>Eukaryota</taxon>
        <taxon>Metazoa</taxon>
        <taxon>Ecdysozoa</taxon>
        <taxon>Nematoda</taxon>
        <taxon>Chromadorea</taxon>
        <taxon>Rhabditida</taxon>
        <taxon>Tylenchina</taxon>
        <taxon>Tylenchomorpha</taxon>
        <taxon>Tylenchoidea</taxon>
        <taxon>Meloidogynidae</taxon>
        <taxon>Meloidogyninae</taxon>
        <taxon>Meloidogyne</taxon>
        <taxon>Meloidogyne incognita group</taxon>
    </lineage>
</organism>
<keyword evidence="4" id="KW-0805">Transcription regulation</keyword>
<keyword evidence="5 9" id="KW-0238">DNA-binding</keyword>
<keyword evidence="7" id="KW-0804">Transcription</keyword>
<evidence type="ECO:0000313" key="13">
    <source>
        <dbReference type="WBParaSite" id="Minc3s00711g16415"/>
    </source>
</evidence>
<dbReference type="InterPro" id="IPR024940">
    <property type="entry name" value="TCF/LEF"/>
</dbReference>
<reference evidence="13" key="1">
    <citation type="submission" date="2022-11" db="UniProtKB">
        <authorList>
            <consortium name="WormBaseParasite"/>
        </authorList>
    </citation>
    <scope>IDENTIFICATION</scope>
</reference>
<dbReference type="PANTHER" id="PTHR10373">
    <property type="entry name" value="TRANSCRIPTION FACTOR 7 FAMILY MEMBER"/>
    <property type="match status" value="1"/>
</dbReference>
<dbReference type="GO" id="GO:0000785">
    <property type="term" value="C:chromatin"/>
    <property type="evidence" value="ECO:0007669"/>
    <property type="project" value="TreeGrafter"/>
</dbReference>
<dbReference type="PANTHER" id="PTHR10373:SF38">
    <property type="entry name" value="PROTEIN PANGOLIN, ISOFORM J"/>
    <property type="match status" value="1"/>
</dbReference>
<dbReference type="Proteomes" id="UP000887563">
    <property type="component" value="Unplaced"/>
</dbReference>
<proteinExistence type="inferred from homology"/>
<dbReference type="GO" id="GO:0060070">
    <property type="term" value="P:canonical Wnt signaling pathway"/>
    <property type="evidence" value="ECO:0007669"/>
    <property type="project" value="TreeGrafter"/>
</dbReference>
<keyword evidence="12" id="KW-1185">Reference proteome</keyword>
<name>A0A914LQH1_MELIC</name>
<feature type="region of interest" description="Disordered" evidence="10">
    <location>
        <begin position="278"/>
        <end position="297"/>
    </location>
</feature>
<feature type="compositionally biased region" description="Acidic residues" evidence="10">
    <location>
        <begin position="531"/>
        <end position="547"/>
    </location>
</feature>
<evidence type="ECO:0000256" key="1">
    <source>
        <dbReference type="ARBA" id="ARBA00004123"/>
    </source>
</evidence>
<evidence type="ECO:0000256" key="6">
    <source>
        <dbReference type="ARBA" id="ARBA00023159"/>
    </source>
</evidence>
<comment type="subcellular location">
    <subcellularLocation>
        <location evidence="1">Nucleus</location>
    </subcellularLocation>
</comment>
<evidence type="ECO:0000256" key="9">
    <source>
        <dbReference type="PROSITE-ProRule" id="PRU00267"/>
    </source>
</evidence>
<dbReference type="SMART" id="SM00398">
    <property type="entry name" value="HMG"/>
    <property type="match status" value="1"/>
</dbReference>
<evidence type="ECO:0000256" key="2">
    <source>
        <dbReference type="ARBA" id="ARBA00006569"/>
    </source>
</evidence>
<feature type="region of interest" description="Disordered" evidence="10">
    <location>
        <begin position="227"/>
        <end position="260"/>
    </location>
</feature>
<evidence type="ECO:0000256" key="8">
    <source>
        <dbReference type="ARBA" id="ARBA00023242"/>
    </source>
</evidence>